<feature type="domain" description="Tc1-like transposase DDE" evidence="1">
    <location>
        <begin position="45"/>
        <end position="155"/>
    </location>
</feature>
<dbReference type="InterPro" id="IPR052709">
    <property type="entry name" value="Transposase-MT_Hybrid"/>
</dbReference>
<dbReference type="InterPro" id="IPR038717">
    <property type="entry name" value="Tc1-like_DDE_dom"/>
</dbReference>
<evidence type="ECO:0000259" key="1">
    <source>
        <dbReference type="Pfam" id="PF13358"/>
    </source>
</evidence>
<dbReference type="EMBL" id="VTPC01000546">
    <property type="protein sequence ID" value="KAF2905400.1"/>
    <property type="molecule type" value="Genomic_DNA"/>
</dbReference>
<name>A0A8K0GI32_IGNLU</name>
<comment type="caution">
    <text evidence="2">The sequence shown here is derived from an EMBL/GenBank/DDBJ whole genome shotgun (WGS) entry which is preliminary data.</text>
</comment>
<dbReference type="Gene3D" id="3.30.420.10">
    <property type="entry name" value="Ribonuclease H-like superfamily/Ribonuclease H"/>
    <property type="match status" value="1"/>
</dbReference>
<sequence>MLKDYVNGAPPYLNNFVTGDETCLYYYDVRSRRKNQKSIRKKMILVFLTVGILTRIVLESQRTVTASCYITECLTQVVKQLKKLRPRSGMDTWYFHHDNARPHAARLMQGFLENAGLKLLAQPPYSPDLAPCDFGLFPLVKDKLKGRKFRTDEELLAAWDQACAELPESKWQDIFNDQ</sequence>
<dbReference type="GO" id="GO:0003676">
    <property type="term" value="F:nucleic acid binding"/>
    <property type="evidence" value="ECO:0007669"/>
    <property type="project" value="InterPro"/>
</dbReference>
<reference evidence="2" key="1">
    <citation type="submission" date="2019-08" db="EMBL/GenBank/DDBJ databases">
        <title>The genome of the North American firefly Photinus pyralis.</title>
        <authorList>
            <consortium name="Photinus pyralis genome working group"/>
            <person name="Fallon T.R."/>
            <person name="Sander Lower S.E."/>
            <person name="Weng J.-K."/>
        </authorList>
    </citation>
    <scope>NUCLEOTIDE SEQUENCE</scope>
    <source>
        <strain evidence="2">TRF0915ILg1</strain>
        <tissue evidence="2">Whole body</tissue>
    </source>
</reference>
<organism evidence="2 3">
    <name type="scientific">Ignelater luminosus</name>
    <name type="common">Cucubano</name>
    <name type="synonym">Pyrophorus luminosus</name>
    <dbReference type="NCBI Taxonomy" id="2038154"/>
    <lineage>
        <taxon>Eukaryota</taxon>
        <taxon>Metazoa</taxon>
        <taxon>Ecdysozoa</taxon>
        <taxon>Arthropoda</taxon>
        <taxon>Hexapoda</taxon>
        <taxon>Insecta</taxon>
        <taxon>Pterygota</taxon>
        <taxon>Neoptera</taxon>
        <taxon>Endopterygota</taxon>
        <taxon>Coleoptera</taxon>
        <taxon>Polyphaga</taxon>
        <taxon>Elateriformia</taxon>
        <taxon>Elateroidea</taxon>
        <taxon>Elateridae</taxon>
        <taxon>Agrypninae</taxon>
        <taxon>Pyrophorini</taxon>
        <taxon>Ignelater</taxon>
    </lineage>
</organism>
<dbReference type="Pfam" id="PF13358">
    <property type="entry name" value="DDE_3"/>
    <property type="match status" value="1"/>
</dbReference>
<dbReference type="PANTHER" id="PTHR46060">
    <property type="entry name" value="MARINER MOS1 TRANSPOSASE-LIKE PROTEIN"/>
    <property type="match status" value="1"/>
</dbReference>
<protein>
    <recommendedName>
        <fullName evidence="1">Tc1-like transposase DDE domain-containing protein</fullName>
    </recommendedName>
</protein>
<keyword evidence="3" id="KW-1185">Reference proteome</keyword>
<accession>A0A8K0GI32</accession>
<gene>
    <name evidence="2" type="ORF">ILUMI_00770</name>
</gene>
<dbReference type="InterPro" id="IPR036397">
    <property type="entry name" value="RNaseH_sf"/>
</dbReference>
<dbReference type="AlphaFoldDB" id="A0A8K0GI32"/>
<evidence type="ECO:0000313" key="2">
    <source>
        <dbReference type="EMBL" id="KAF2905400.1"/>
    </source>
</evidence>
<dbReference type="Proteomes" id="UP000801492">
    <property type="component" value="Unassembled WGS sequence"/>
</dbReference>
<evidence type="ECO:0000313" key="3">
    <source>
        <dbReference type="Proteomes" id="UP000801492"/>
    </source>
</evidence>
<dbReference type="PANTHER" id="PTHR46060:SF1">
    <property type="entry name" value="MARINER MOS1 TRANSPOSASE-LIKE PROTEIN"/>
    <property type="match status" value="1"/>
</dbReference>
<proteinExistence type="predicted"/>
<dbReference type="OrthoDB" id="10065579at2759"/>